<dbReference type="GO" id="GO:0009279">
    <property type="term" value="C:cell outer membrane"/>
    <property type="evidence" value="ECO:0007669"/>
    <property type="project" value="UniProtKB-SubCell"/>
</dbReference>
<evidence type="ECO:0000313" key="4">
    <source>
        <dbReference type="EMBL" id="KOF22106.1"/>
    </source>
</evidence>
<dbReference type="GO" id="GO:0015920">
    <property type="term" value="P:lipopolysaccharide transport"/>
    <property type="evidence" value="ECO:0007669"/>
    <property type="project" value="InterPro"/>
</dbReference>
<evidence type="ECO:0000313" key="5">
    <source>
        <dbReference type="Proteomes" id="UP000037425"/>
    </source>
</evidence>
<evidence type="ECO:0000259" key="2">
    <source>
        <dbReference type="Pfam" id="PF04453"/>
    </source>
</evidence>
<accession>A0A0L8C5A8</accession>
<gene>
    <name evidence="1" type="primary">lptD</name>
    <name evidence="4" type="ORF">AC244_00625</name>
</gene>
<dbReference type="InterPro" id="IPR050218">
    <property type="entry name" value="LptD"/>
</dbReference>
<comment type="similarity">
    <text evidence="1">Belongs to the LptD family.</text>
</comment>
<comment type="caution">
    <text evidence="1">Lacks conserved residue(s) required for the propagation of feature annotation.</text>
</comment>
<dbReference type="RefSeq" id="WP_053246927.1">
    <property type="nucleotide sequence ID" value="NZ_LGAP01000001.1"/>
</dbReference>
<reference evidence="5" key="1">
    <citation type="submission" date="2015-07" db="EMBL/GenBank/DDBJ databases">
        <title>Whole genome sequence of an Ensifer adhaerens strain isolated from a cave pool in the Wind Cave National Park.</title>
        <authorList>
            <person name="Eng W.W.H."/>
            <person name="Gan H.M."/>
            <person name="Barton H.A."/>
            <person name="Savka M.A."/>
        </authorList>
    </citation>
    <scope>NUCLEOTIDE SEQUENCE [LARGE SCALE GENOMIC DNA]</scope>
    <source>
        <strain evidence="5">SD006</strain>
    </source>
</reference>
<name>A0A0L8C5A8_ENSAD</name>
<dbReference type="InterPro" id="IPR020889">
    <property type="entry name" value="LipoPS_assembly_LptD"/>
</dbReference>
<feature type="domain" description="LptD C-terminal" evidence="2">
    <location>
        <begin position="311"/>
        <end position="707"/>
    </location>
</feature>
<feature type="chain" id="PRO_5008991216" description="LPS-assembly protein LptD" evidence="1">
    <location>
        <begin position="36"/>
        <end position="783"/>
    </location>
</feature>
<keyword evidence="1" id="KW-0998">Cell outer membrane</keyword>
<dbReference type="AlphaFoldDB" id="A0A0L8C5A8"/>
<dbReference type="GO" id="GO:1990351">
    <property type="term" value="C:transporter complex"/>
    <property type="evidence" value="ECO:0007669"/>
    <property type="project" value="TreeGrafter"/>
</dbReference>
<dbReference type="Pfam" id="PF19838">
    <property type="entry name" value="LptD_2"/>
    <property type="match status" value="1"/>
</dbReference>
<dbReference type="EMBL" id="LGAP01000001">
    <property type="protein sequence ID" value="KOF22106.1"/>
    <property type="molecule type" value="Genomic_DNA"/>
</dbReference>
<comment type="function">
    <text evidence="1">Involved in the assembly of lipopolysaccharide (LPS) at the surface of the outer membrane.</text>
</comment>
<keyword evidence="1" id="KW-0732">Signal</keyword>
<organism evidence="4 5">
    <name type="scientific">Ensifer adhaerens</name>
    <name type="common">Sinorhizobium morelense</name>
    <dbReference type="NCBI Taxonomy" id="106592"/>
    <lineage>
        <taxon>Bacteria</taxon>
        <taxon>Pseudomonadati</taxon>
        <taxon>Pseudomonadota</taxon>
        <taxon>Alphaproteobacteria</taxon>
        <taxon>Hyphomicrobiales</taxon>
        <taxon>Rhizobiaceae</taxon>
        <taxon>Sinorhizobium/Ensifer group</taxon>
        <taxon>Ensifer</taxon>
    </lineage>
</organism>
<dbReference type="OrthoDB" id="9760225at2"/>
<comment type="subunit">
    <text evidence="1">Component of the lipopolysaccharide transport and assembly complex.</text>
</comment>
<sequence precursor="true">MAVGNRKRTQLINAALFAGVALQTLAMGMSAPALAQQTSERLDSLRPNMPEDAKLLLSANELVYNKDAEKVIVRGNVQIDYGGYKMVARQVEYDQKSGRIHATGEIQLIEPGGNIVYAEKMDVTDDFGNGFVEAMRIETTDLTRLAATSGERRNGEEFILNEAVYTACTPCTTKPEHRSLWHIKAQRVIQNGRTRTIRLENARFELFGKPIAYIPVMELPDHTVKRKSGFLFPRFQYTQKLGAGVGVPYYWAISPYMDATATVTGLTRQGFLLEGEFRQSFHNGLHTLNFAGISQLDKGRFTPGTVDALETNRGMVASRGKFEINPRWTFGWNVLVQSDNNFAKTYELSTFDGTTYVNQAYLTGLGKRNYFDLRAFYFDIQDADANSIAENQQPAAQVLDYSYKAPQPVLGGELSATVNLTNIKRNRLDLDAVPGVVNRFRGLEGTSHRLTAELEWKRTYIAPGGIVLTPLLAARGDALGLNMTDPGPGYTGDYHNSDAATRRMLTAGLEARYPILFVGGNSSHVLEPVAQVYARPDEQLAGGLPNEDAQSFVFDATNLFDRDKFSGFDRIEGGTRANVGLRYTGTFDSGYGLRGIVGQSYQLGGLNSFATEDLVQAGANSGLETTRSDYVAMFGVDAPSGLMASLSGRLDEEDLALRRADATVGYLGLTWQAAMTYTRIEAQPLYGSLTDQDEIQTAAAYKFHDYWSVFGAITYDINNDVISRNGFGITYDDQDTLFSLVYQEERDTDSTIANDWSIGARISFRTLGDVNVGDTRFEELDYY</sequence>
<protein>
    <recommendedName>
        <fullName evidence="1">LPS-assembly protein LptD</fullName>
    </recommendedName>
</protein>
<dbReference type="Proteomes" id="UP000037425">
    <property type="component" value="Unassembled WGS sequence"/>
</dbReference>
<dbReference type="Pfam" id="PF04453">
    <property type="entry name" value="LptD"/>
    <property type="match status" value="1"/>
</dbReference>
<dbReference type="PATRIC" id="fig|106592.7.peg.141"/>
<keyword evidence="1" id="KW-0472">Membrane</keyword>
<dbReference type="PANTHER" id="PTHR30189:SF1">
    <property type="entry name" value="LPS-ASSEMBLY PROTEIN LPTD"/>
    <property type="match status" value="1"/>
</dbReference>
<comment type="subcellular location">
    <subcellularLocation>
        <location evidence="1">Cell outer membrane</location>
    </subcellularLocation>
</comment>
<dbReference type="GO" id="GO:0043165">
    <property type="term" value="P:Gram-negative-bacterium-type cell outer membrane assembly"/>
    <property type="evidence" value="ECO:0007669"/>
    <property type="project" value="UniProtKB-UniRule"/>
</dbReference>
<feature type="domain" description="LPS-assembly protein LptD central" evidence="3">
    <location>
        <begin position="213"/>
        <end position="277"/>
    </location>
</feature>
<feature type="signal peptide" evidence="1">
    <location>
        <begin position="1"/>
        <end position="35"/>
    </location>
</feature>
<evidence type="ECO:0000259" key="3">
    <source>
        <dbReference type="Pfam" id="PF19838"/>
    </source>
</evidence>
<proteinExistence type="inferred from homology"/>
<dbReference type="HAMAP" id="MF_01411">
    <property type="entry name" value="LPS_assembly_LptD"/>
    <property type="match status" value="1"/>
</dbReference>
<evidence type="ECO:0000256" key="1">
    <source>
        <dbReference type="HAMAP-Rule" id="MF_01411"/>
    </source>
</evidence>
<dbReference type="Gene3D" id="2.60.450.10">
    <property type="entry name" value="Lipopolysaccharide (LPS) transport protein A like domain"/>
    <property type="match status" value="1"/>
</dbReference>
<dbReference type="InterPro" id="IPR007543">
    <property type="entry name" value="LptD_C"/>
</dbReference>
<dbReference type="InterPro" id="IPR045659">
    <property type="entry name" value="LptD_2"/>
</dbReference>
<dbReference type="PANTHER" id="PTHR30189">
    <property type="entry name" value="LPS-ASSEMBLY PROTEIN"/>
    <property type="match status" value="1"/>
</dbReference>
<comment type="caution">
    <text evidence="4">The sequence shown here is derived from an EMBL/GenBank/DDBJ whole genome shotgun (WGS) entry which is preliminary data.</text>
</comment>